<evidence type="ECO:0000256" key="1">
    <source>
        <dbReference type="ARBA" id="ARBA00004571"/>
    </source>
</evidence>
<dbReference type="HOGENOM" id="CLU_004317_0_1_10"/>
<dbReference type="GO" id="GO:0009279">
    <property type="term" value="C:cell outer membrane"/>
    <property type="evidence" value="ECO:0007669"/>
    <property type="project" value="UniProtKB-SubCell"/>
</dbReference>
<dbReference type="NCBIfam" id="TIGR04056">
    <property type="entry name" value="OMP_RagA_SusC"/>
    <property type="match status" value="1"/>
</dbReference>
<name>H1Y281_9SPHI</name>
<keyword evidence="13" id="KW-0675">Receptor</keyword>
<feature type="signal peptide" evidence="10">
    <location>
        <begin position="1"/>
        <end position="21"/>
    </location>
</feature>
<sequence>MRKVLLLFAALFTLLLVKANAQTRQITGTVIENGTNEPVIGASVLVKGTSNGTQTDVDGKFKLSVSSKGDITLIVRFIGYKTQEIALAGRSAIKVTLQTDAVELNEVVAIGFATVKRRDLAGAVSSVTAKQLRDIPINSAGEALAGRLAGVQVTKSEGSPDADVRIRIRGGGSITQDNSPLYIINGVQVENGLSSLSPQDIESIDVLKDAASTSIYGARGANGVVIITTKGGHEMPTTVSYNGFVGVNTLAKELKVLNPYDFVVYQYERNRFTSDSTSFIADYGPTFSGLSAYQNVPFVDWQKKALGRHGFQQTHNISIAGGTKTTQFNVSFTNNEQAGTVVNSDYSRNLLSFRFDHTATDHFKFGFNVRYNNQVVNGAGTSNAGSSTYNNLRNSVKYRPFDVPGIPDDVIDPNYLAETNAAGNNVGVLNPIVNSAAQYRKNTTTVTNLNGYANYTFNKYLSFKSTLGVDFNDQKQNAFDDVITFNARINGAGLPIVTLTNLNLNTLDLSNVLSFSNAANNPKHHDITVVLGNEFYNQHAEGLSYTYKTYPNGISATDAINQPNLGILSPGNPVPTNYTNHLLSFFTRLNYTLDKKYLAQFTIRADGSSKFSDGNRWGYFPSGSLAWKVSDEDFMKDFKALSNIKLRLSYGTSGNNRINDYLYQTAFAANAIYPLNENTSNIGFSSATLANLDLKWETTVSKNIGVDFGILNDRIQVSVDAYRNVTKDLLLSANIPTSSGYQTQYQNVGKTSNQGIETQINATVIRKKNFNWTANFNISYNTNKILALASGQDFYLQSSGYGVSGTPADFIVKVGQPVGTAYGYVADGFYTTNDFTYDAATRKYTLKSGAGYVDPSKIIGTPVPGMVKFKVTSANPTYNANGNPVLSDADRTVLGNTNPKFTGGLNQQFTYKNFDMSVFLNFQAGGKVFNANKIEFTNGYTSNTNLLASAAGRWKTIDANGNQVENIANATGVPLDQLAAINANATTSIPVTGSAAFYLTSDYLEDASFIRINNVTIGYTFANQFLKKIKVSKLRVYATGNNLGIITGYSGYDPDVNTRRSTGVTPGVDYAAYPRSRSYIFGVNLSL</sequence>
<evidence type="ECO:0000259" key="12">
    <source>
        <dbReference type="Pfam" id="PF07715"/>
    </source>
</evidence>
<proteinExistence type="inferred from homology"/>
<dbReference type="FunFam" id="2.170.130.10:FF:000008">
    <property type="entry name" value="SusC/RagA family TonB-linked outer membrane protein"/>
    <property type="match status" value="1"/>
</dbReference>
<dbReference type="SUPFAM" id="SSF49464">
    <property type="entry name" value="Carboxypeptidase regulatory domain-like"/>
    <property type="match status" value="1"/>
</dbReference>
<reference evidence="13" key="1">
    <citation type="submission" date="2011-09" db="EMBL/GenBank/DDBJ databases">
        <title>The permanent draft genome of Mucilaginibacter paludis DSM 18603.</title>
        <authorList>
            <consortium name="US DOE Joint Genome Institute (JGI-PGF)"/>
            <person name="Lucas S."/>
            <person name="Han J."/>
            <person name="Lapidus A."/>
            <person name="Bruce D."/>
            <person name="Goodwin L."/>
            <person name="Pitluck S."/>
            <person name="Peters L."/>
            <person name="Kyrpides N."/>
            <person name="Mavromatis K."/>
            <person name="Ivanova N."/>
            <person name="Mikhailova N."/>
            <person name="Held B."/>
            <person name="Detter J.C."/>
            <person name="Tapia R."/>
            <person name="Han C."/>
            <person name="Land M."/>
            <person name="Hauser L."/>
            <person name="Markowitz V."/>
            <person name="Cheng J.-F."/>
            <person name="Hugenholtz P."/>
            <person name="Woyke T."/>
            <person name="Wu D."/>
            <person name="Tindall B."/>
            <person name="Brambilla E."/>
            <person name="Klenk H.-P."/>
            <person name="Eisen J.A."/>
        </authorList>
    </citation>
    <scope>NUCLEOTIDE SEQUENCE [LARGE SCALE GENOMIC DNA]</scope>
    <source>
        <strain evidence="13">DSM 18603</strain>
    </source>
</reference>
<evidence type="ECO:0000256" key="10">
    <source>
        <dbReference type="SAM" id="SignalP"/>
    </source>
</evidence>
<dbReference type="Gene3D" id="2.60.40.1120">
    <property type="entry name" value="Carboxypeptidase-like, regulatory domain"/>
    <property type="match status" value="1"/>
</dbReference>
<keyword evidence="4 8" id="KW-0812">Transmembrane</keyword>
<evidence type="ECO:0000256" key="8">
    <source>
        <dbReference type="PROSITE-ProRule" id="PRU01360"/>
    </source>
</evidence>
<dbReference type="Pfam" id="PF00593">
    <property type="entry name" value="TonB_dep_Rec_b-barrel"/>
    <property type="match status" value="1"/>
</dbReference>
<dbReference type="NCBIfam" id="TIGR04057">
    <property type="entry name" value="SusC_RagA_signa"/>
    <property type="match status" value="1"/>
</dbReference>
<dbReference type="eggNOG" id="COG4771">
    <property type="taxonomic scope" value="Bacteria"/>
</dbReference>
<dbReference type="InterPro" id="IPR008969">
    <property type="entry name" value="CarboxyPept-like_regulatory"/>
</dbReference>
<comment type="subcellular location">
    <subcellularLocation>
        <location evidence="1 8">Cell outer membrane</location>
        <topology evidence="1 8">Multi-pass membrane protein</topology>
    </subcellularLocation>
</comment>
<gene>
    <name evidence="13" type="ORF">Mucpa_2624</name>
</gene>
<keyword evidence="7 8" id="KW-0998">Cell outer membrane</keyword>
<evidence type="ECO:0000256" key="3">
    <source>
        <dbReference type="ARBA" id="ARBA00022452"/>
    </source>
</evidence>
<evidence type="ECO:0000259" key="11">
    <source>
        <dbReference type="Pfam" id="PF00593"/>
    </source>
</evidence>
<feature type="domain" description="TonB-dependent receptor-like beta-barrel" evidence="11">
    <location>
        <begin position="385"/>
        <end position="855"/>
    </location>
</feature>
<evidence type="ECO:0000256" key="9">
    <source>
        <dbReference type="RuleBase" id="RU003357"/>
    </source>
</evidence>
<dbReference type="InterPro" id="IPR000531">
    <property type="entry name" value="Beta-barrel_TonB"/>
</dbReference>
<protein>
    <submittedName>
        <fullName evidence="13">TonB-dependent receptor plug</fullName>
    </submittedName>
</protein>
<dbReference type="Pfam" id="PF07715">
    <property type="entry name" value="Plug"/>
    <property type="match status" value="1"/>
</dbReference>
<evidence type="ECO:0000313" key="14">
    <source>
        <dbReference type="Proteomes" id="UP000002774"/>
    </source>
</evidence>
<accession>H1Y281</accession>
<dbReference type="EMBL" id="CM001403">
    <property type="protein sequence ID" value="EHQ26738.1"/>
    <property type="molecule type" value="Genomic_DNA"/>
</dbReference>
<dbReference type="PROSITE" id="PS52016">
    <property type="entry name" value="TONB_DEPENDENT_REC_3"/>
    <property type="match status" value="1"/>
</dbReference>
<dbReference type="SUPFAM" id="SSF56935">
    <property type="entry name" value="Porins"/>
    <property type="match status" value="1"/>
</dbReference>
<dbReference type="Gene3D" id="2.40.170.20">
    <property type="entry name" value="TonB-dependent receptor, beta-barrel domain"/>
    <property type="match status" value="1"/>
</dbReference>
<keyword evidence="2 8" id="KW-0813">Transport</keyword>
<dbReference type="InterPro" id="IPR023996">
    <property type="entry name" value="TonB-dep_OMP_SusC/RagA"/>
</dbReference>
<evidence type="ECO:0000256" key="7">
    <source>
        <dbReference type="ARBA" id="ARBA00023237"/>
    </source>
</evidence>
<evidence type="ECO:0000256" key="6">
    <source>
        <dbReference type="ARBA" id="ARBA00023136"/>
    </source>
</evidence>
<dbReference type="InterPro" id="IPR036942">
    <property type="entry name" value="Beta-barrel_TonB_sf"/>
</dbReference>
<dbReference type="STRING" id="714943.Mucpa_2624"/>
<feature type="domain" description="TonB-dependent receptor plug" evidence="12">
    <location>
        <begin position="117"/>
        <end position="224"/>
    </location>
</feature>
<evidence type="ECO:0000256" key="2">
    <source>
        <dbReference type="ARBA" id="ARBA00022448"/>
    </source>
</evidence>
<keyword evidence="3 8" id="KW-1134">Transmembrane beta strand</keyword>
<dbReference type="InterPro" id="IPR023997">
    <property type="entry name" value="TonB-dep_OMP_SusC/RagA_CS"/>
</dbReference>
<dbReference type="InterPro" id="IPR012910">
    <property type="entry name" value="Plug_dom"/>
</dbReference>
<evidence type="ECO:0000256" key="4">
    <source>
        <dbReference type="ARBA" id="ARBA00022692"/>
    </source>
</evidence>
<dbReference type="AlphaFoldDB" id="H1Y281"/>
<dbReference type="Proteomes" id="UP000002774">
    <property type="component" value="Chromosome"/>
</dbReference>
<evidence type="ECO:0000313" key="13">
    <source>
        <dbReference type="EMBL" id="EHQ26738.1"/>
    </source>
</evidence>
<evidence type="ECO:0000256" key="5">
    <source>
        <dbReference type="ARBA" id="ARBA00023077"/>
    </source>
</evidence>
<comment type="similarity">
    <text evidence="8 9">Belongs to the TonB-dependent receptor family.</text>
</comment>
<keyword evidence="10" id="KW-0732">Signal</keyword>
<dbReference type="InterPro" id="IPR039426">
    <property type="entry name" value="TonB-dep_rcpt-like"/>
</dbReference>
<organism evidence="13 14">
    <name type="scientific">Mucilaginibacter paludis DSM 18603</name>
    <dbReference type="NCBI Taxonomy" id="714943"/>
    <lineage>
        <taxon>Bacteria</taxon>
        <taxon>Pseudomonadati</taxon>
        <taxon>Bacteroidota</taxon>
        <taxon>Sphingobacteriia</taxon>
        <taxon>Sphingobacteriales</taxon>
        <taxon>Sphingobacteriaceae</taxon>
        <taxon>Mucilaginibacter</taxon>
    </lineage>
</organism>
<dbReference type="Pfam" id="PF13715">
    <property type="entry name" value="CarbopepD_reg_2"/>
    <property type="match status" value="1"/>
</dbReference>
<keyword evidence="14" id="KW-1185">Reference proteome</keyword>
<dbReference type="Gene3D" id="2.170.130.10">
    <property type="entry name" value="TonB-dependent receptor, plug domain"/>
    <property type="match status" value="1"/>
</dbReference>
<dbReference type="RefSeq" id="WP_008506904.1">
    <property type="nucleotide sequence ID" value="NZ_CM001403.1"/>
</dbReference>
<feature type="chain" id="PRO_5003557376" evidence="10">
    <location>
        <begin position="22"/>
        <end position="1087"/>
    </location>
</feature>
<dbReference type="InterPro" id="IPR037066">
    <property type="entry name" value="Plug_dom_sf"/>
</dbReference>
<keyword evidence="5 9" id="KW-0798">TonB box</keyword>
<keyword evidence="6 8" id="KW-0472">Membrane</keyword>